<dbReference type="InterPro" id="IPR023211">
    <property type="entry name" value="DNA_pol_palm_dom_sf"/>
</dbReference>
<dbReference type="GO" id="GO:0000166">
    <property type="term" value="F:nucleotide binding"/>
    <property type="evidence" value="ECO:0007669"/>
    <property type="project" value="InterPro"/>
</dbReference>
<organism evidence="1 2">
    <name type="scientific">Funneliformis geosporum</name>
    <dbReference type="NCBI Taxonomy" id="1117311"/>
    <lineage>
        <taxon>Eukaryota</taxon>
        <taxon>Fungi</taxon>
        <taxon>Fungi incertae sedis</taxon>
        <taxon>Mucoromycota</taxon>
        <taxon>Glomeromycotina</taxon>
        <taxon>Glomeromycetes</taxon>
        <taxon>Glomerales</taxon>
        <taxon>Glomeraceae</taxon>
        <taxon>Funneliformis</taxon>
    </lineage>
</organism>
<dbReference type="AlphaFoldDB" id="A0A9W4SLP3"/>
<dbReference type="InterPro" id="IPR043502">
    <property type="entry name" value="DNA/RNA_pol_sf"/>
</dbReference>
<protein>
    <submittedName>
        <fullName evidence="1">15928_t:CDS:1</fullName>
    </submittedName>
</protein>
<evidence type="ECO:0000313" key="2">
    <source>
        <dbReference type="Proteomes" id="UP001153678"/>
    </source>
</evidence>
<sequence length="333" mass="38832">MILHWKDNPKPLKQICLVNVEIEPNPCWITIICENQVNLLKAFALCCESISFQYTRMDVGTNDRKEKKDTDEEETIWRSDEKVEEKEDYMGVIKIKITAEEDFFFSFLKLSGIETRRPVMGLDFASLYSSLIMAYNLSSDKIILTYEEVDIAEKMETFYIRLSFHSITDLFNTRVELKAHLVPLGKKKLQLGKIISNSKSPIFLRELAGGTISAGKYNFNLVAEFITKKGFGIKYGDTDSLYLTCLDKYYEKCNETFSRKDLFKEAYWTEMVEITMVVMKSLRDQVNAYLGIKMAHLILRWHMKRLDDLFIRGIDTVKQGNSEFFRFIGEKIM</sequence>
<reference evidence="1" key="1">
    <citation type="submission" date="2022-08" db="EMBL/GenBank/DDBJ databases">
        <authorList>
            <person name="Kallberg Y."/>
            <person name="Tangrot J."/>
            <person name="Rosling A."/>
        </authorList>
    </citation>
    <scope>NUCLEOTIDE SEQUENCE</scope>
    <source>
        <strain evidence="1">Wild A</strain>
    </source>
</reference>
<proteinExistence type="predicted"/>
<name>A0A9W4SLP3_9GLOM</name>
<dbReference type="InterPro" id="IPR017964">
    <property type="entry name" value="DNA-dir_DNA_pol_B_CS"/>
</dbReference>
<accession>A0A9W4SLP3</accession>
<comment type="caution">
    <text evidence="1">The sequence shown here is derived from an EMBL/GenBank/DDBJ whole genome shotgun (WGS) entry which is preliminary data.</text>
</comment>
<dbReference type="OrthoDB" id="6755010at2759"/>
<dbReference type="Gene3D" id="3.90.1600.10">
    <property type="entry name" value="Palm domain of DNA polymerase"/>
    <property type="match status" value="1"/>
</dbReference>
<dbReference type="GO" id="GO:0003676">
    <property type="term" value="F:nucleic acid binding"/>
    <property type="evidence" value="ECO:0007669"/>
    <property type="project" value="InterPro"/>
</dbReference>
<dbReference type="EMBL" id="CAMKVN010001093">
    <property type="protein sequence ID" value="CAI2173642.1"/>
    <property type="molecule type" value="Genomic_DNA"/>
</dbReference>
<evidence type="ECO:0000313" key="1">
    <source>
        <dbReference type="EMBL" id="CAI2173642.1"/>
    </source>
</evidence>
<dbReference type="SUPFAM" id="SSF56672">
    <property type="entry name" value="DNA/RNA polymerases"/>
    <property type="match status" value="1"/>
</dbReference>
<keyword evidence="2" id="KW-1185">Reference proteome</keyword>
<dbReference type="PROSITE" id="PS00116">
    <property type="entry name" value="DNA_POLYMERASE_B"/>
    <property type="match status" value="1"/>
</dbReference>
<gene>
    <name evidence="1" type="ORF">FWILDA_LOCUS6189</name>
</gene>
<dbReference type="Proteomes" id="UP001153678">
    <property type="component" value="Unassembled WGS sequence"/>
</dbReference>